<sequence>MLGCNFRCRYCNAYRISQYPDAQWFYRGYVEPAVLAYEAITKMTPDTDKISFTGGEPNLHFNKVKWCVDNGMSKQEITIVTGMKSHLIDEYLKIIKELNA</sequence>
<organism evidence="1 2">
    <name type="scientific">Candidatus Methanomarinus sp</name>
    <dbReference type="NCBI Taxonomy" id="3386244"/>
    <lineage>
        <taxon>Archaea</taxon>
        <taxon>Methanobacteriati</taxon>
        <taxon>Methanobacteriota</taxon>
        <taxon>Stenosarchaea group</taxon>
        <taxon>Methanomicrobia</taxon>
        <taxon>Methanosarcinales</taxon>
        <taxon>ANME-2 cluster</taxon>
        <taxon>Candidatus Methanocomedenaceae</taxon>
        <taxon>Candidatus Methanomarinus</taxon>
    </lineage>
</organism>
<evidence type="ECO:0000313" key="2">
    <source>
        <dbReference type="Proteomes" id="UP000315423"/>
    </source>
</evidence>
<name>A0AC61SBL2_9EURY</name>
<comment type="caution">
    <text evidence="1">The sequence shown here is derived from an EMBL/GenBank/DDBJ whole genome shotgun (WGS) entry which is preliminary data.</text>
</comment>
<accession>A0AC61SBL2</accession>
<proteinExistence type="predicted"/>
<evidence type="ECO:0000313" key="1">
    <source>
        <dbReference type="EMBL" id="TKY92066.1"/>
    </source>
</evidence>
<gene>
    <name evidence="1" type="ORF">C5S46_02650</name>
</gene>
<protein>
    <submittedName>
        <fullName evidence="1">Radical SAM protein</fullName>
    </submittedName>
</protein>
<reference evidence="1" key="1">
    <citation type="submission" date="2018-09" db="EMBL/GenBank/DDBJ databases">
        <title>A genomic encyclopedia of anaerobic methanotrophic archaea.</title>
        <authorList>
            <person name="Skennerton C.T."/>
            <person name="Chadwick G.L."/>
            <person name="Laso-Perez R."/>
            <person name="Leu A.O."/>
            <person name="Speth D.R."/>
            <person name="Yu H."/>
            <person name="Morgan-Lang C."/>
            <person name="Hatzenpichler R."/>
            <person name="Goudeau D."/>
            <person name="Malmstrom R."/>
            <person name="Woyke T."/>
            <person name="Hallam S."/>
            <person name="Tyson G.W."/>
            <person name="Wegener G."/>
            <person name="Boetius A."/>
            <person name="Orphan V.J."/>
        </authorList>
    </citation>
    <scope>NUCLEOTIDE SEQUENCE</scope>
    <source>
        <strain evidence="1">CONS3730D10UFb2</strain>
    </source>
</reference>
<dbReference type="Proteomes" id="UP000315423">
    <property type="component" value="Unassembled WGS sequence"/>
</dbReference>
<dbReference type="EMBL" id="QYBA01000082">
    <property type="protein sequence ID" value="TKY92066.1"/>
    <property type="molecule type" value="Genomic_DNA"/>
</dbReference>